<dbReference type="InterPro" id="IPR001789">
    <property type="entry name" value="Sig_transdc_resp-reg_receiver"/>
</dbReference>
<dbReference type="Gene3D" id="3.40.50.2300">
    <property type="match status" value="1"/>
</dbReference>
<dbReference type="Proteomes" id="UP000076630">
    <property type="component" value="Unassembled WGS sequence"/>
</dbReference>
<dbReference type="SMART" id="SM00448">
    <property type="entry name" value="REC"/>
    <property type="match status" value="1"/>
</dbReference>
<keyword evidence="5" id="KW-1185">Reference proteome</keyword>
<dbReference type="InterPro" id="IPR046947">
    <property type="entry name" value="LytR-like"/>
</dbReference>
<reference evidence="4 5" key="1">
    <citation type="submission" date="2016-01" db="EMBL/GenBank/DDBJ databases">
        <title>Whole genome sequencing of Myroides marinus L41.</title>
        <authorList>
            <person name="Hong K.W."/>
        </authorList>
    </citation>
    <scope>NUCLEOTIDE SEQUENCE [LARGE SCALE GENOMIC DNA]</scope>
    <source>
        <strain evidence="4 5">L41</strain>
    </source>
</reference>
<proteinExistence type="predicted"/>
<dbReference type="Pfam" id="PF00072">
    <property type="entry name" value="Response_reg"/>
    <property type="match status" value="1"/>
</dbReference>
<keyword evidence="1" id="KW-0597">Phosphoprotein</keyword>
<dbReference type="AlphaFoldDB" id="A0A165RY47"/>
<organism evidence="4 5">
    <name type="scientific">Myroides marinus</name>
    <dbReference type="NCBI Taxonomy" id="703342"/>
    <lineage>
        <taxon>Bacteria</taxon>
        <taxon>Pseudomonadati</taxon>
        <taxon>Bacteroidota</taxon>
        <taxon>Flavobacteriia</taxon>
        <taxon>Flavobacteriales</taxon>
        <taxon>Flavobacteriaceae</taxon>
        <taxon>Myroides</taxon>
    </lineage>
</organism>
<dbReference type="PANTHER" id="PTHR37299">
    <property type="entry name" value="TRANSCRIPTIONAL REGULATOR-RELATED"/>
    <property type="match status" value="1"/>
</dbReference>
<dbReference type="InterPro" id="IPR011006">
    <property type="entry name" value="CheY-like_superfamily"/>
</dbReference>
<dbReference type="PROSITE" id="PS50930">
    <property type="entry name" value="HTH_LYTTR"/>
    <property type="match status" value="1"/>
</dbReference>
<dbReference type="GO" id="GO:0000156">
    <property type="term" value="F:phosphorelay response regulator activity"/>
    <property type="evidence" value="ECO:0007669"/>
    <property type="project" value="InterPro"/>
</dbReference>
<comment type="caution">
    <text evidence="4">The sequence shown here is derived from an EMBL/GenBank/DDBJ whole genome shotgun (WGS) entry which is preliminary data.</text>
</comment>
<accession>A0A165RY47</accession>
<dbReference type="PROSITE" id="PS50110">
    <property type="entry name" value="RESPONSE_REGULATORY"/>
    <property type="match status" value="1"/>
</dbReference>
<feature type="modified residue" description="4-aspartylphosphate" evidence="1">
    <location>
        <position position="57"/>
    </location>
</feature>
<dbReference type="Pfam" id="PF04397">
    <property type="entry name" value="LytTR"/>
    <property type="match status" value="1"/>
</dbReference>
<dbReference type="InterPro" id="IPR007492">
    <property type="entry name" value="LytTR_DNA-bd_dom"/>
</dbReference>
<gene>
    <name evidence="4" type="ORF">AV926_11485</name>
</gene>
<evidence type="ECO:0000313" key="5">
    <source>
        <dbReference type="Proteomes" id="UP000076630"/>
    </source>
</evidence>
<dbReference type="RefSeq" id="WP_038986153.1">
    <property type="nucleotide sequence ID" value="NZ_JWJO01000021.1"/>
</dbReference>
<evidence type="ECO:0000256" key="1">
    <source>
        <dbReference type="PROSITE-ProRule" id="PRU00169"/>
    </source>
</evidence>
<dbReference type="GO" id="GO:0003677">
    <property type="term" value="F:DNA binding"/>
    <property type="evidence" value="ECO:0007669"/>
    <property type="project" value="InterPro"/>
</dbReference>
<sequence length="234" mass="26900">MGVTYKCLIVDDEKPAHQVLLSHIKQCDDLECIGNAYSGKEALTFLQNNEIDILFLDINMPLVSGLELELLEMLPVKPSTIVTTAYSDFALESYQNDAIDYLLKPISFSKFLKAVEKAKIFCKDRKENKKKSVPQSVLIKEDGFDYYIDMNDIIYVESAGNYIKIFTKSRRKSYFVYGSLSGFKTELIGDNFVQVHRSFIINKECIKERFMSKVVLINEDEVPIGRKYQILLDQ</sequence>
<protein>
    <submittedName>
        <fullName evidence="4">LytTR family transcriptional regulator</fullName>
    </submittedName>
</protein>
<dbReference type="OrthoDB" id="2168082at2"/>
<dbReference type="SMART" id="SM00850">
    <property type="entry name" value="LytTR"/>
    <property type="match status" value="1"/>
</dbReference>
<feature type="domain" description="HTH LytTR-type" evidence="3">
    <location>
        <begin position="137"/>
        <end position="234"/>
    </location>
</feature>
<evidence type="ECO:0000313" key="4">
    <source>
        <dbReference type="EMBL" id="KZE79793.1"/>
    </source>
</evidence>
<dbReference type="SUPFAM" id="SSF52172">
    <property type="entry name" value="CheY-like"/>
    <property type="match status" value="1"/>
</dbReference>
<evidence type="ECO:0000259" key="2">
    <source>
        <dbReference type="PROSITE" id="PS50110"/>
    </source>
</evidence>
<dbReference type="PANTHER" id="PTHR37299:SF1">
    <property type="entry name" value="STAGE 0 SPORULATION PROTEIN A HOMOLOG"/>
    <property type="match status" value="1"/>
</dbReference>
<name>A0A165RY47_9FLAO</name>
<dbReference type="Gene3D" id="2.40.50.1020">
    <property type="entry name" value="LytTr DNA-binding domain"/>
    <property type="match status" value="1"/>
</dbReference>
<evidence type="ECO:0000259" key="3">
    <source>
        <dbReference type="PROSITE" id="PS50930"/>
    </source>
</evidence>
<feature type="domain" description="Response regulatory" evidence="2">
    <location>
        <begin position="6"/>
        <end position="119"/>
    </location>
</feature>
<dbReference type="EMBL" id="LQNU01000059">
    <property type="protein sequence ID" value="KZE79793.1"/>
    <property type="molecule type" value="Genomic_DNA"/>
</dbReference>